<gene>
    <name evidence="1" type="ORF">QYM36_006348</name>
</gene>
<evidence type="ECO:0000313" key="1">
    <source>
        <dbReference type="EMBL" id="KAK2717531.1"/>
    </source>
</evidence>
<accession>A0AA88I070</accession>
<organism evidence="1 2">
    <name type="scientific">Artemia franciscana</name>
    <name type="common">Brine shrimp</name>
    <name type="synonym">Artemia sanfranciscana</name>
    <dbReference type="NCBI Taxonomy" id="6661"/>
    <lineage>
        <taxon>Eukaryota</taxon>
        <taxon>Metazoa</taxon>
        <taxon>Ecdysozoa</taxon>
        <taxon>Arthropoda</taxon>
        <taxon>Crustacea</taxon>
        <taxon>Branchiopoda</taxon>
        <taxon>Anostraca</taxon>
        <taxon>Artemiidae</taxon>
        <taxon>Artemia</taxon>
    </lineage>
</organism>
<protein>
    <submittedName>
        <fullName evidence="1">Uncharacterized protein</fullName>
    </submittedName>
</protein>
<name>A0AA88I070_ARTSF</name>
<dbReference type="Proteomes" id="UP001187531">
    <property type="component" value="Unassembled WGS sequence"/>
</dbReference>
<sequence>VLPKTKVSESRLPERFRADIRYKNSYGNDTIRTVIMLCASFQKQNAGPQISELEPYQENT</sequence>
<keyword evidence="2" id="KW-1185">Reference proteome</keyword>
<evidence type="ECO:0000313" key="2">
    <source>
        <dbReference type="Proteomes" id="UP001187531"/>
    </source>
</evidence>
<proteinExistence type="predicted"/>
<reference evidence="1" key="1">
    <citation type="submission" date="2023-07" db="EMBL/GenBank/DDBJ databases">
        <title>Chromosome-level genome assembly of Artemia franciscana.</title>
        <authorList>
            <person name="Jo E."/>
        </authorList>
    </citation>
    <scope>NUCLEOTIDE SEQUENCE</scope>
    <source>
        <tissue evidence="1">Whole body</tissue>
    </source>
</reference>
<dbReference type="AlphaFoldDB" id="A0AA88I070"/>
<dbReference type="EMBL" id="JAVRJZ010000010">
    <property type="protein sequence ID" value="KAK2717531.1"/>
    <property type="molecule type" value="Genomic_DNA"/>
</dbReference>
<comment type="caution">
    <text evidence="1">The sequence shown here is derived from an EMBL/GenBank/DDBJ whole genome shotgun (WGS) entry which is preliminary data.</text>
</comment>
<feature type="non-terminal residue" evidence="1">
    <location>
        <position position="1"/>
    </location>
</feature>